<gene>
    <name evidence="1" type="ORF">Pcinc_001470</name>
</gene>
<comment type="caution">
    <text evidence="1">The sequence shown here is derived from an EMBL/GenBank/DDBJ whole genome shotgun (WGS) entry which is preliminary data.</text>
</comment>
<dbReference type="EMBL" id="JAWQEG010000092">
    <property type="protein sequence ID" value="KAK3894746.1"/>
    <property type="molecule type" value="Genomic_DNA"/>
</dbReference>
<sequence>MKLVSATPHKDINTAVHGVQYTDRVTRLSNVAAQEQLRLRRSRIFCDRKDVLNELYDAELIKRYRLDHEGILFVTNLVRETLARPITRNKALTPHMKVIITLRFLATGKLQLYNSDDLCPSQQTVNRVITETLDALSSRPILAQFIKFPITPHETQRKKMEFVQIAGFLGVIGV</sequence>
<organism evidence="1 2">
    <name type="scientific">Petrolisthes cinctipes</name>
    <name type="common">Flat porcelain crab</name>
    <dbReference type="NCBI Taxonomy" id="88211"/>
    <lineage>
        <taxon>Eukaryota</taxon>
        <taxon>Metazoa</taxon>
        <taxon>Ecdysozoa</taxon>
        <taxon>Arthropoda</taxon>
        <taxon>Crustacea</taxon>
        <taxon>Multicrustacea</taxon>
        <taxon>Malacostraca</taxon>
        <taxon>Eumalacostraca</taxon>
        <taxon>Eucarida</taxon>
        <taxon>Decapoda</taxon>
        <taxon>Pleocyemata</taxon>
        <taxon>Anomura</taxon>
        <taxon>Galatheoidea</taxon>
        <taxon>Porcellanidae</taxon>
        <taxon>Petrolisthes</taxon>
    </lineage>
</organism>
<reference evidence="1" key="1">
    <citation type="submission" date="2023-10" db="EMBL/GenBank/DDBJ databases">
        <title>Genome assemblies of two species of porcelain crab, Petrolisthes cinctipes and Petrolisthes manimaculis (Anomura: Porcellanidae).</title>
        <authorList>
            <person name="Angst P."/>
        </authorList>
    </citation>
    <scope>NUCLEOTIDE SEQUENCE</scope>
    <source>
        <strain evidence="1">PB745_01</strain>
        <tissue evidence="1">Gill</tissue>
    </source>
</reference>
<evidence type="ECO:0000313" key="2">
    <source>
        <dbReference type="Proteomes" id="UP001286313"/>
    </source>
</evidence>
<protein>
    <submittedName>
        <fullName evidence="1">Uncharacterized protein</fullName>
    </submittedName>
</protein>
<name>A0AAE1GMU9_PETCI</name>
<proteinExistence type="predicted"/>
<dbReference type="Proteomes" id="UP001286313">
    <property type="component" value="Unassembled WGS sequence"/>
</dbReference>
<dbReference type="AlphaFoldDB" id="A0AAE1GMU9"/>
<accession>A0AAE1GMU9</accession>
<keyword evidence="2" id="KW-1185">Reference proteome</keyword>
<evidence type="ECO:0000313" key="1">
    <source>
        <dbReference type="EMBL" id="KAK3894746.1"/>
    </source>
</evidence>